<evidence type="ECO:0008006" key="4">
    <source>
        <dbReference type="Google" id="ProtNLM"/>
    </source>
</evidence>
<feature type="chain" id="PRO_5012034410" description="Exopolysaccharide biosynthesis protein YbjH" evidence="1">
    <location>
        <begin position="21"/>
        <end position="223"/>
    </location>
</feature>
<comment type="caution">
    <text evidence="2">The sequence shown here is derived from an EMBL/GenBank/DDBJ whole genome shotgun (WGS) entry which is preliminary data.</text>
</comment>
<organism evidence="2 3">
    <name type="scientific">Oleispira antarctica</name>
    <dbReference type="NCBI Taxonomy" id="188908"/>
    <lineage>
        <taxon>Bacteria</taxon>
        <taxon>Pseudomonadati</taxon>
        <taxon>Pseudomonadota</taxon>
        <taxon>Gammaproteobacteria</taxon>
        <taxon>Oceanospirillales</taxon>
        <taxon>Oceanospirillaceae</taxon>
        <taxon>Oleispira</taxon>
    </lineage>
</organism>
<name>A0A1Y5HHF9_OLEAN</name>
<gene>
    <name evidence="2" type="ORF">A9R00_11395</name>
</gene>
<proteinExistence type="predicted"/>
<protein>
    <recommendedName>
        <fullName evidence="4">Exopolysaccharide biosynthesis protein YbjH</fullName>
    </recommendedName>
</protein>
<feature type="signal peptide" evidence="1">
    <location>
        <begin position="1"/>
        <end position="20"/>
    </location>
</feature>
<evidence type="ECO:0000256" key="1">
    <source>
        <dbReference type="SAM" id="SignalP"/>
    </source>
</evidence>
<accession>A0A1Y5HHF9</accession>
<sequence>MARFLCILISSGCLILPVQAKESIKLSAGQYRVFDGEDSHGFTPIGIKYSNESYKARVVLPYIEGYRGQSGIGNVVIKLTYLTQWKNLFIDVNLRQKLATADEKLTLPVSDRGGSIELSHYLYSGIFFAELGHIWRSSAPSNQSSREDSFYYALGGMYPLQKKLYSGLVFDHRITALGRLDHIATGFLQYKWSADTRIGASLGKGLKEISPDWIAGLTWSSKY</sequence>
<keyword evidence="1" id="KW-0732">Signal</keyword>
<evidence type="ECO:0000313" key="2">
    <source>
        <dbReference type="EMBL" id="OUS36726.1"/>
    </source>
</evidence>
<reference evidence="3" key="1">
    <citation type="journal article" date="2017" name="Proc. Natl. Acad. Sci. U.S.A.">
        <title>Simulation of Deepwater Horizon oil plume reveals substrate specialization within a complex community of hydrocarbon degraders.</title>
        <authorList>
            <person name="Hu P."/>
            <person name="Dubinsky E.A."/>
            <person name="Probst A.J."/>
            <person name="Wang J."/>
            <person name="Sieber C.M.K."/>
            <person name="Tom L.M."/>
            <person name="Gardinali P."/>
            <person name="Banfield J.F."/>
            <person name="Atlas R.M."/>
            <person name="Andersen G.L."/>
        </authorList>
    </citation>
    <scope>NUCLEOTIDE SEQUENCE [LARGE SCALE GENOMIC DNA]</scope>
</reference>
<dbReference type="AlphaFoldDB" id="A0A1Y5HHF9"/>
<evidence type="ECO:0000313" key="3">
    <source>
        <dbReference type="Proteomes" id="UP000227088"/>
    </source>
</evidence>
<dbReference type="EMBL" id="MABE01000653">
    <property type="protein sequence ID" value="OUS36726.1"/>
    <property type="molecule type" value="Genomic_DNA"/>
</dbReference>
<dbReference type="Proteomes" id="UP000227088">
    <property type="component" value="Unassembled WGS sequence"/>
</dbReference>